<dbReference type="InterPro" id="IPR025151">
    <property type="entry name" value="ELYS_dom"/>
</dbReference>
<dbReference type="OrthoDB" id="20729at2759"/>
<comment type="subcellular location">
    <subcellularLocation>
        <location evidence="1">Nucleus</location>
    </subcellularLocation>
</comment>
<feature type="compositionally biased region" description="Basic residues" evidence="3">
    <location>
        <begin position="1419"/>
        <end position="1436"/>
    </location>
</feature>
<sequence length="1496" mass="168464">MQLSRPYYNYQAMHHYYEDQRKKLEHLARGKWNTSSLMIDGLINQFGDRIEQLWSRDENGTGKYPPANLHALLDLYLLENVDEMSKHEITIYFLLDLLYSSPDKPDCAIESFPTAFSVPYGRIKLIQGFWLMDHNDYQNSVDCILHPASSQVISWQHLQIVETLMCQGDQRQALRYIQAMKPAAATSEEVKLHITVLLANRYILEAWNLQRLHSSQLNVQELLEHMYETCREMGLMEDLLKLNFTDSEQESLQKFLQTTGAKNQELLLVHHLQRANYIPALQLNQSLKTIHMNDCDRRLRERAVARNAILDQYGKILPRVQRTLASERAKPYSLSFVWREVSRPKPLSTIAKPAFPGSIITKANFISNVLSKIKEVSAANDNREEFSPYKSFVNEDALLANSIQDSEPPAAFFVTPVTKSRRVSRLLDSVVHPVLTEPSLLAYSLADDIYQTPNNKSLKKTSSPLHSSLRKIAHLRSFVKTSEFDLLLTPLVVRKAKALANITTSSGFAGITPQSILRSSLRTTPLVSPSVSPGRSLTPPLRHKETKISFMEEIKNKGSNGVKLLDVSPVLKSSPDAMWSEKKVTVFTDSTSVERFVGKDKSPGMLERSPDKMEVSKASNASVRSDQTTLEYHDAPTPENFENAEFLLTTDSHQQVIEQTSCLFEIEGGLSEKETILQQIDISNFESECLSAHLNCPNMLEQVTGKDVYLKKVVESFSKTSEVCLPCGTGEPECGSSAKDSESVITINDSEDIQSSLSENQDEGTGFRKNIIDAEQPANSGTASDGLSLQALEPKAQNVQLEENESEETNYKELYTCEAVKLGINVESIEQCYTCEITDDKDSNEQFEAENNFSLILESGDADDEILETESCKRDQLQLARPAISSRVNCSDLIENICNHKEEVIPLLTNEFSPVENDLESKVGKTLPYVPEPIKITNMENLIEVLKNTSKEVSHEFNNESSSESEPLGEIMITHATSKLPMDNTNTNSISKVEELETLERKMDNVNELRVSPNVYKPAGVKSATPRRSIRNSLKTTESSIANSRAKVLPVTPKKVAKKAKDLETVENCVSTIQKEEIYISTKRMTRKTNIATSEKPEQTGSEEATFKETLLVLTPTRGRKARALETDKESDQEEFSLPITPTRMTRSRMSLDPEKSTSHIEETVENDQVYVTPKRGRRAKRVVNELVRHFENNSSQPSHKVDISPSASPKRMSRRWTRSKSENQIYNAPEEEAEKNQEQTTDTPTKRCKMSPTDQMHMEETSDVNSDHTTEENVQISVTRHSTKKATISRSVKKAALSPVNEEKLLGNCSNIDDDNEENKTTRITRTRARNKNTLPEVSAINFEFSTPTSRTKKPPKGSSVPPEIIQLDPAQYVFSPPSTRTRRATRSGTSEAANEKDLHVQDSQEFLTVSKEPSSRPKGRPPIHKSTRSSRAQKKSSWSTPPVEVKLISPPESPAVSTAHTKTEPTESKGAEKNIRQTRRRIIMLKPVTRRKVR</sequence>
<feature type="compositionally biased region" description="Basic and acidic residues" evidence="3">
    <location>
        <begin position="1463"/>
        <end position="1477"/>
    </location>
</feature>
<evidence type="ECO:0000259" key="4">
    <source>
        <dbReference type="Pfam" id="PF13934"/>
    </source>
</evidence>
<feature type="compositionally biased region" description="Polar residues" evidence="3">
    <location>
        <begin position="1273"/>
        <end position="1283"/>
    </location>
</feature>
<dbReference type="PANTHER" id="PTHR21583:SF8">
    <property type="entry name" value="PROTEIN ELYS"/>
    <property type="match status" value="1"/>
</dbReference>
<accession>A0A8T2JJA0</accession>
<evidence type="ECO:0000313" key="6">
    <source>
        <dbReference type="Proteomes" id="UP000812440"/>
    </source>
</evidence>
<dbReference type="Proteomes" id="UP000812440">
    <property type="component" value="Chromosome 5"/>
</dbReference>
<keyword evidence="6" id="KW-1185">Reference proteome</keyword>
<feature type="region of interest" description="Disordered" evidence="3">
    <location>
        <begin position="1344"/>
        <end position="1496"/>
    </location>
</feature>
<proteinExistence type="predicted"/>
<dbReference type="EMBL" id="JAACNH010000004">
    <property type="protein sequence ID" value="KAG8444372.1"/>
    <property type="molecule type" value="Genomic_DNA"/>
</dbReference>
<feature type="domain" description="ELYS-like" evidence="4">
    <location>
        <begin position="37"/>
        <end position="258"/>
    </location>
</feature>
<feature type="compositionally biased region" description="Basic and acidic residues" evidence="3">
    <location>
        <begin position="1257"/>
        <end position="1272"/>
    </location>
</feature>
<reference evidence="5" key="1">
    <citation type="thesis" date="2020" institute="ProQuest LLC" country="789 East Eisenhower Parkway, Ann Arbor, MI, USA">
        <title>Comparative Genomics and Chromosome Evolution.</title>
        <authorList>
            <person name="Mudd A.B."/>
        </authorList>
    </citation>
    <scope>NUCLEOTIDE SEQUENCE</scope>
    <source>
        <strain evidence="5">Female2</strain>
        <tissue evidence="5">Blood</tissue>
    </source>
</reference>
<protein>
    <recommendedName>
        <fullName evidence="4">ELYS-like domain-containing protein</fullName>
    </recommendedName>
</protein>
<feature type="region of interest" description="Disordered" evidence="3">
    <location>
        <begin position="1190"/>
        <end position="1283"/>
    </location>
</feature>
<name>A0A8T2JJA0_9PIPI</name>
<dbReference type="PANTHER" id="PTHR21583">
    <property type="entry name" value="ELYS PROTEIN"/>
    <property type="match status" value="1"/>
</dbReference>
<evidence type="ECO:0000256" key="1">
    <source>
        <dbReference type="ARBA" id="ARBA00004123"/>
    </source>
</evidence>
<evidence type="ECO:0000256" key="3">
    <source>
        <dbReference type="SAM" id="MobiDB-lite"/>
    </source>
</evidence>
<keyword evidence="2" id="KW-0539">Nucleus</keyword>
<comment type="caution">
    <text evidence="5">The sequence shown here is derived from an EMBL/GenBank/DDBJ whole genome shotgun (WGS) entry which is preliminary data.</text>
</comment>
<gene>
    <name evidence="5" type="ORF">GDO86_009529</name>
</gene>
<feature type="compositionally biased region" description="Basic and acidic residues" evidence="3">
    <location>
        <begin position="1395"/>
        <end position="1404"/>
    </location>
</feature>
<organism evidence="5 6">
    <name type="scientific">Hymenochirus boettgeri</name>
    <name type="common">Congo dwarf clawed frog</name>
    <dbReference type="NCBI Taxonomy" id="247094"/>
    <lineage>
        <taxon>Eukaryota</taxon>
        <taxon>Metazoa</taxon>
        <taxon>Chordata</taxon>
        <taxon>Craniata</taxon>
        <taxon>Vertebrata</taxon>
        <taxon>Euteleostomi</taxon>
        <taxon>Amphibia</taxon>
        <taxon>Batrachia</taxon>
        <taxon>Anura</taxon>
        <taxon>Pipoidea</taxon>
        <taxon>Pipidae</taxon>
        <taxon>Pipinae</taxon>
        <taxon>Hymenochirus</taxon>
    </lineage>
</organism>
<dbReference type="Pfam" id="PF13934">
    <property type="entry name" value="ELYS"/>
    <property type="match status" value="1"/>
</dbReference>
<evidence type="ECO:0000256" key="2">
    <source>
        <dbReference type="ARBA" id="ARBA00023242"/>
    </source>
</evidence>
<feature type="compositionally biased region" description="Basic residues" evidence="3">
    <location>
        <begin position="1478"/>
        <end position="1496"/>
    </location>
</feature>
<dbReference type="InterPro" id="IPR052620">
    <property type="entry name" value="ELYS/MEL-28_NucAsmblyFactor"/>
</dbReference>
<evidence type="ECO:0000313" key="5">
    <source>
        <dbReference type="EMBL" id="KAG8444372.1"/>
    </source>
</evidence>
<dbReference type="GO" id="GO:0005634">
    <property type="term" value="C:nucleus"/>
    <property type="evidence" value="ECO:0007669"/>
    <property type="project" value="UniProtKB-SubCell"/>
</dbReference>